<gene>
    <name evidence="3" type="ORF">F2P81_021041</name>
</gene>
<feature type="coiled-coil region" evidence="1">
    <location>
        <begin position="36"/>
        <end position="63"/>
    </location>
</feature>
<evidence type="ECO:0000313" key="3">
    <source>
        <dbReference type="EMBL" id="KAF0026304.1"/>
    </source>
</evidence>
<feature type="compositionally biased region" description="Polar residues" evidence="2">
    <location>
        <begin position="1"/>
        <end position="21"/>
    </location>
</feature>
<organism evidence="3 4">
    <name type="scientific">Scophthalmus maximus</name>
    <name type="common">Turbot</name>
    <name type="synonym">Psetta maxima</name>
    <dbReference type="NCBI Taxonomy" id="52904"/>
    <lineage>
        <taxon>Eukaryota</taxon>
        <taxon>Metazoa</taxon>
        <taxon>Chordata</taxon>
        <taxon>Craniata</taxon>
        <taxon>Vertebrata</taxon>
        <taxon>Euteleostomi</taxon>
        <taxon>Actinopterygii</taxon>
        <taxon>Neopterygii</taxon>
        <taxon>Teleostei</taxon>
        <taxon>Neoteleostei</taxon>
        <taxon>Acanthomorphata</taxon>
        <taxon>Carangaria</taxon>
        <taxon>Pleuronectiformes</taxon>
        <taxon>Pleuronectoidei</taxon>
        <taxon>Scophthalmidae</taxon>
        <taxon>Scophthalmus</taxon>
    </lineage>
</organism>
<name>A0A6A4S6V9_SCOMX</name>
<comment type="caution">
    <text evidence="3">The sequence shown here is derived from an EMBL/GenBank/DDBJ whole genome shotgun (WGS) entry which is preliminary data.</text>
</comment>
<feature type="non-terminal residue" evidence="3">
    <location>
        <position position="133"/>
    </location>
</feature>
<dbReference type="EMBL" id="VEVO01000019">
    <property type="protein sequence ID" value="KAF0026304.1"/>
    <property type="molecule type" value="Genomic_DNA"/>
</dbReference>
<evidence type="ECO:0000256" key="1">
    <source>
        <dbReference type="SAM" id="Coils"/>
    </source>
</evidence>
<proteinExistence type="predicted"/>
<reference evidence="3 4" key="1">
    <citation type="submission" date="2019-06" db="EMBL/GenBank/DDBJ databases">
        <title>Draft genomes of female and male turbot (Scophthalmus maximus).</title>
        <authorList>
            <person name="Xu H."/>
            <person name="Xu X.-W."/>
            <person name="Shao C."/>
            <person name="Chen S."/>
        </authorList>
    </citation>
    <scope>NUCLEOTIDE SEQUENCE [LARGE SCALE GENOMIC DNA]</scope>
    <source>
        <strain evidence="3">Ysfricsl-2016a</strain>
        <tissue evidence="3">Blood</tissue>
    </source>
</reference>
<keyword evidence="1" id="KW-0175">Coiled coil</keyword>
<sequence>ASATISHIKFSTPSPNKSMVSPSKRLISPKTPPHWVEDQKSLLQMLCQQVEALKNEVHDLRHNASGNAGSPHHKLYGDSYGAEGLQESFTPVQSYHGAPLTVATTGPSVYYNQSPAYNSQYLLRTAANVTPTK</sequence>
<accession>A0A6A4S6V9</accession>
<protein>
    <submittedName>
        <fullName evidence="3">Uncharacterized protein</fullName>
    </submittedName>
</protein>
<evidence type="ECO:0000313" key="4">
    <source>
        <dbReference type="Proteomes" id="UP000438429"/>
    </source>
</evidence>
<feature type="region of interest" description="Disordered" evidence="2">
    <location>
        <begin position="1"/>
        <end position="32"/>
    </location>
</feature>
<feature type="non-terminal residue" evidence="3">
    <location>
        <position position="1"/>
    </location>
</feature>
<evidence type="ECO:0000256" key="2">
    <source>
        <dbReference type="SAM" id="MobiDB-lite"/>
    </source>
</evidence>
<dbReference type="Proteomes" id="UP000438429">
    <property type="component" value="Unassembled WGS sequence"/>
</dbReference>
<dbReference type="AlphaFoldDB" id="A0A6A4S6V9"/>